<evidence type="ECO:0000313" key="10">
    <source>
        <dbReference type="Proteomes" id="UP000887159"/>
    </source>
</evidence>
<dbReference type="InterPro" id="IPR043502">
    <property type="entry name" value="DNA/RNA_pol_sf"/>
</dbReference>
<dbReference type="SUPFAM" id="SSF53098">
    <property type="entry name" value="Ribonuclease H-like"/>
    <property type="match status" value="1"/>
</dbReference>
<dbReference type="Pfam" id="PF17917">
    <property type="entry name" value="RT_RNaseH"/>
    <property type="match status" value="1"/>
</dbReference>
<dbReference type="InterPro" id="IPR012337">
    <property type="entry name" value="RNaseH-like_sf"/>
</dbReference>
<keyword evidence="7" id="KW-0695">RNA-directed DNA polymerase</keyword>
<dbReference type="GO" id="GO:0004519">
    <property type="term" value="F:endonuclease activity"/>
    <property type="evidence" value="ECO:0007669"/>
    <property type="project" value="UniProtKB-KW"/>
</dbReference>
<evidence type="ECO:0000256" key="6">
    <source>
        <dbReference type="ARBA" id="ARBA00022801"/>
    </source>
</evidence>
<dbReference type="Gene3D" id="3.10.20.370">
    <property type="match status" value="1"/>
</dbReference>
<dbReference type="Gene3D" id="3.30.70.270">
    <property type="match status" value="1"/>
</dbReference>
<keyword evidence="6" id="KW-0378">Hydrolase</keyword>
<protein>
    <recommendedName>
        <fullName evidence="1">RNA-directed DNA polymerase</fullName>
        <ecNumber evidence="1">2.7.7.49</ecNumber>
    </recommendedName>
</protein>
<accession>A0A8X6WF55</accession>
<dbReference type="GO" id="GO:0003676">
    <property type="term" value="F:nucleic acid binding"/>
    <property type="evidence" value="ECO:0007669"/>
    <property type="project" value="InterPro"/>
</dbReference>
<keyword evidence="10" id="KW-1185">Reference proteome</keyword>
<dbReference type="Proteomes" id="UP000887159">
    <property type="component" value="Unassembled WGS sequence"/>
</dbReference>
<dbReference type="Pfam" id="PF17921">
    <property type="entry name" value="Integrase_H2C2"/>
    <property type="match status" value="1"/>
</dbReference>
<dbReference type="Gene3D" id="1.10.340.70">
    <property type="match status" value="1"/>
</dbReference>
<evidence type="ECO:0000259" key="8">
    <source>
        <dbReference type="PROSITE" id="PS50878"/>
    </source>
</evidence>
<keyword evidence="3" id="KW-0548">Nucleotidyltransferase</keyword>
<evidence type="ECO:0000256" key="5">
    <source>
        <dbReference type="ARBA" id="ARBA00022759"/>
    </source>
</evidence>
<evidence type="ECO:0000256" key="2">
    <source>
        <dbReference type="ARBA" id="ARBA00022679"/>
    </source>
</evidence>
<dbReference type="CDD" id="cd09274">
    <property type="entry name" value="RNase_HI_RT_Ty3"/>
    <property type="match status" value="1"/>
</dbReference>
<dbReference type="SUPFAM" id="SSF56672">
    <property type="entry name" value="DNA/RNA polymerases"/>
    <property type="match status" value="1"/>
</dbReference>
<dbReference type="InterPro" id="IPR041588">
    <property type="entry name" value="Integrase_H2C2"/>
</dbReference>
<dbReference type="CDD" id="cd01647">
    <property type="entry name" value="RT_LTR"/>
    <property type="match status" value="1"/>
</dbReference>
<proteinExistence type="predicted"/>
<dbReference type="InterPro" id="IPR050951">
    <property type="entry name" value="Retrovirus_Pol_polyprotein"/>
</dbReference>
<dbReference type="GO" id="GO:0016787">
    <property type="term" value="F:hydrolase activity"/>
    <property type="evidence" value="ECO:0007669"/>
    <property type="project" value="UniProtKB-KW"/>
</dbReference>
<organism evidence="9 10">
    <name type="scientific">Trichonephila clavipes</name>
    <name type="common">Golden silk orbweaver</name>
    <name type="synonym">Nephila clavipes</name>
    <dbReference type="NCBI Taxonomy" id="2585209"/>
    <lineage>
        <taxon>Eukaryota</taxon>
        <taxon>Metazoa</taxon>
        <taxon>Ecdysozoa</taxon>
        <taxon>Arthropoda</taxon>
        <taxon>Chelicerata</taxon>
        <taxon>Arachnida</taxon>
        <taxon>Araneae</taxon>
        <taxon>Araneomorphae</taxon>
        <taxon>Entelegynae</taxon>
        <taxon>Araneoidea</taxon>
        <taxon>Nephilidae</taxon>
        <taxon>Trichonephila</taxon>
    </lineage>
</organism>
<dbReference type="Gene3D" id="3.10.10.10">
    <property type="entry name" value="HIV Type 1 Reverse Transcriptase, subunit A, domain 1"/>
    <property type="match status" value="1"/>
</dbReference>
<sequence length="506" mass="58090">MDDLLQEAKHTAYISTIDLKYGYHQVNVNPADRDKIAFVCPFGTYRLKRMPFGLKNAPATFQRLMDIFRRGLPVLAYLDDIIIMSPTFEQHLADLEAVFKRLMDFKLRANREKCQFSCSRVKYLGLWITPQGIEVDHEKTSAILGIPSPKNEEEKAFQTLKQCLVSPPILKQADFSKPFLIRTNASNYALGAVLLQGEDEKEHPVEFTSRLLNPAERNYSTTEREALAVLWALNKFKGYIDGASITVASDHQPLRWLMKLKSPTGRLARWALKLQSFNLNMEYISGKSNVVADMLSRPACHEENELCEVCTVAIDVPSRSPKEIRDEQMKDEELVKIISCLEDPDKNVNYVNWVERGYLMNQGVLFRYAPDSESEEAQLVIPSHERTLILKNHHDAPMAGHYGAEGTYTRIAKNYYWTGMRKYITDYVKNCPDCIKYKASNQKPFRLLQTPVPAQRFETLVIDLFGPLPERKEGKRWILIIEDCITKWVELFALPNATAKEYVPLP</sequence>
<dbReference type="InterPro" id="IPR041373">
    <property type="entry name" value="RT_RNaseH"/>
</dbReference>
<dbReference type="Gene3D" id="3.30.420.10">
    <property type="entry name" value="Ribonuclease H-like superfamily/Ribonuclease H"/>
    <property type="match status" value="1"/>
</dbReference>
<keyword evidence="4" id="KW-0540">Nuclease</keyword>
<name>A0A8X6WF55_TRICX</name>
<dbReference type="PANTHER" id="PTHR37984">
    <property type="entry name" value="PROTEIN CBG26694"/>
    <property type="match status" value="1"/>
</dbReference>
<dbReference type="InterPro" id="IPR036397">
    <property type="entry name" value="RNaseH_sf"/>
</dbReference>
<dbReference type="FunFam" id="1.10.340.70:FF:000001">
    <property type="entry name" value="Retrovirus-related Pol polyprotein from transposon gypsy-like Protein"/>
    <property type="match status" value="1"/>
</dbReference>
<dbReference type="AlphaFoldDB" id="A0A8X6WF55"/>
<dbReference type="InterPro" id="IPR000477">
    <property type="entry name" value="RT_dom"/>
</dbReference>
<evidence type="ECO:0000313" key="9">
    <source>
        <dbReference type="EMBL" id="GFY33892.1"/>
    </source>
</evidence>
<dbReference type="GO" id="GO:0003964">
    <property type="term" value="F:RNA-directed DNA polymerase activity"/>
    <property type="evidence" value="ECO:0007669"/>
    <property type="project" value="UniProtKB-KW"/>
</dbReference>
<gene>
    <name evidence="9" type="primary">pol</name>
    <name evidence="9" type="ORF">TNCV_4596001</name>
</gene>
<feature type="domain" description="Reverse transcriptase" evidence="8">
    <location>
        <begin position="1"/>
        <end position="128"/>
    </location>
</feature>
<evidence type="ECO:0000256" key="7">
    <source>
        <dbReference type="ARBA" id="ARBA00022918"/>
    </source>
</evidence>
<keyword evidence="5" id="KW-0255">Endonuclease</keyword>
<dbReference type="Pfam" id="PF00078">
    <property type="entry name" value="RVT_1"/>
    <property type="match status" value="1"/>
</dbReference>
<comment type="caution">
    <text evidence="9">The sequence shown here is derived from an EMBL/GenBank/DDBJ whole genome shotgun (WGS) entry which is preliminary data.</text>
</comment>
<keyword evidence="2" id="KW-0808">Transferase</keyword>
<reference evidence="9" key="1">
    <citation type="submission" date="2020-08" db="EMBL/GenBank/DDBJ databases">
        <title>Multicomponent nature underlies the extraordinary mechanical properties of spider dragline silk.</title>
        <authorList>
            <person name="Kono N."/>
            <person name="Nakamura H."/>
            <person name="Mori M."/>
            <person name="Yoshida Y."/>
            <person name="Ohtoshi R."/>
            <person name="Malay A.D."/>
            <person name="Moran D.A.P."/>
            <person name="Tomita M."/>
            <person name="Numata K."/>
            <person name="Arakawa K."/>
        </authorList>
    </citation>
    <scope>NUCLEOTIDE SEQUENCE</scope>
</reference>
<dbReference type="PROSITE" id="PS50878">
    <property type="entry name" value="RT_POL"/>
    <property type="match status" value="1"/>
</dbReference>
<dbReference type="EC" id="2.7.7.49" evidence="1"/>
<dbReference type="InterPro" id="IPR043128">
    <property type="entry name" value="Rev_trsase/Diguanyl_cyclase"/>
</dbReference>
<evidence type="ECO:0000256" key="1">
    <source>
        <dbReference type="ARBA" id="ARBA00012493"/>
    </source>
</evidence>
<dbReference type="EMBL" id="BMAU01021418">
    <property type="protein sequence ID" value="GFY33892.1"/>
    <property type="molecule type" value="Genomic_DNA"/>
</dbReference>
<evidence type="ECO:0000256" key="3">
    <source>
        <dbReference type="ARBA" id="ARBA00022695"/>
    </source>
</evidence>
<dbReference type="GO" id="GO:0042575">
    <property type="term" value="C:DNA polymerase complex"/>
    <property type="evidence" value="ECO:0007669"/>
    <property type="project" value="UniProtKB-ARBA"/>
</dbReference>
<dbReference type="PANTHER" id="PTHR37984:SF5">
    <property type="entry name" value="PROTEIN NYNRIN-LIKE"/>
    <property type="match status" value="1"/>
</dbReference>
<evidence type="ECO:0000256" key="4">
    <source>
        <dbReference type="ARBA" id="ARBA00022722"/>
    </source>
</evidence>
<dbReference type="FunFam" id="3.10.20.370:FF:000001">
    <property type="entry name" value="Retrovirus-related Pol polyprotein from transposon 17.6-like protein"/>
    <property type="match status" value="1"/>
</dbReference>